<accession>A0ABS8PA54</accession>
<dbReference type="Gene3D" id="2.40.50.100">
    <property type="match status" value="1"/>
</dbReference>
<dbReference type="SUPFAM" id="SSF51246">
    <property type="entry name" value="Rudiment single hybrid motif"/>
    <property type="match status" value="1"/>
</dbReference>
<evidence type="ECO:0000256" key="1">
    <source>
        <dbReference type="ARBA" id="ARBA00001953"/>
    </source>
</evidence>
<comment type="caution">
    <text evidence="10">The sequence shown here is derived from an EMBL/GenBank/DDBJ whole genome shotgun (WGS) entry which is preliminary data.</text>
</comment>
<dbReference type="InterPro" id="IPR048429">
    <property type="entry name" value="MCC_alpha_BT"/>
</dbReference>
<dbReference type="PROSITE" id="PS50968">
    <property type="entry name" value="BIOTINYL_LIPOYL"/>
    <property type="match status" value="1"/>
</dbReference>
<dbReference type="InterPro" id="IPR011761">
    <property type="entry name" value="ATP-grasp"/>
</dbReference>
<name>A0ABS8PA54_9PSEU</name>
<dbReference type="InterPro" id="IPR011053">
    <property type="entry name" value="Single_hybrid_motif"/>
</dbReference>
<evidence type="ECO:0000313" key="10">
    <source>
        <dbReference type="EMBL" id="MCD2194908.1"/>
    </source>
</evidence>
<dbReference type="PROSITE" id="PS50975">
    <property type="entry name" value="ATP_GRASP"/>
    <property type="match status" value="1"/>
</dbReference>
<dbReference type="Pfam" id="PF21139">
    <property type="entry name" value="BT_MCC_alpha"/>
    <property type="match status" value="1"/>
</dbReference>
<protein>
    <submittedName>
        <fullName evidence="10">ATP-grasp domain-containing protein</fullName>
    </submittedName>
</protein>
<dbReference type="Pfam" id="PF02786">
    <property type="entry name" value="CPSase_L_D2"/>
    <property type="match status" value="1"/>
</dbReference>
<dbReference type="Pfam" id="PF02785">
    <property type="entry name" value="Biotin_carb_C"/>
    <property type="match status" value="1"/>
</dbReference>
<dbReference type="Pfam" id="PF00289">
    <property type="entry name" value="Biotin_carb_N"/>
    <property type="match status" value="1"/>
</dbReference>
<dbReference type="SUPFAM" id="SSF52440">
    <property type="entry name" value="PreATP-grasp domain"/>
    <property type="match status" value="1"/>
</dbReference>
<dbReference type="EMBL" id="JAJNDB010000003">
    <property type="protein sequence ID" value="MCD2194908.1"/>
    <property type="molecule type" value="Genomic_DNA"/>
</dbReference>
<dbReference type="PROSITE" id="PS00866">
    <property type="entry name" value="CPSASE_1"/>
    <property type="match status" value="1"/>
</dbReference>
<dbReference type="InterPro" id="IPR005482">
    <property type="entry name" value="Biotin_COase_C"/>
</dbReference>
<proteinExistence type="predicted"/>
<dbReference type="PANTHER" id="PTHR18866">
    <property type="entry name" value="CARBOXYLASE:PYRUVATE/ACETYL-COA/PROPIONYL-COA CARBOXYLASE"/>
    <property type="match status" value="1"/>
</dbReference>
<feature type="domain" description="ATP-grasp" evidence="8">
    <location>
        <begin position="120"/>
        <end position="315"/>
    </location>
</feature>
<dbReference type="Pfam" id="PF00364">
    <property type="entry name" value="Biotin_lipoyl"/>
    <property type="match status" value="1"/>
</dbReference>
<dbReference type="SUPFAM" id="SSF56059">
    <property type="entry name" value="Glutathione synthetase ATP-binding domain-like"/>
    <property type="match status" value="1"/>
</dbReference>
<comment type="cofactor">
    <cofactor evidence="1">
        <name>biotin</name>
        <dbReference type="ChEBI" id="CHEBI:57586"/>
    </cofactor>
</comment>
<evidence type="ECO:0000259" key="8">
    <source>
        <dbReference type="PROSITE" id="PS50975"/>
    </source>
</evidence>
<keyword evidence="4 6" id="KW-0067">ATP-binding</keyword>
<dbReference type="Proteomes" id="UP001199469">
    <property type="component" value="Unassembled WGS sequence"/>
</dbReference>
<gene>
    <name evidence="10" type="ORF">LQ327_16165</name>
</gene>
<evidence type="ECO:0000256" key="3">
    <source>
        <dbReference type="ARBA" id="ARBA00022741"/>
    </source>
</evidence>
<keyword evidence="3 6" id="KW-0547">Nucleotide-binding</keyword>
<evidence type="ECO:0000313" key="11">
    <source>
        <dbReference type="Proteomes" id="UP001199469"/>
    </source>
</evidence>
<evidence type="ECO:0000256" key="2">
    <source>
        <dbReference type="ARBA" id="ARBA00022598"/>
    </source>
</evidence>
<dbReference type="PROSITE" id="PS50979">
    <property type="entry name" value="BC"/>
    <property type="match status" value="1"/>
</dbReference>
<dbReference type="RefSeq" id="WP_230736228.1">
    <property type="nucleotide sequence ID" value="NZ_JAJNDB010000003.1"/>
</dbReference>
<keyword evidence="5" id="KW-0092">Biotin</keyword>
<evidence type="ECO:0000259" key="9">
    <source>
        <dbReference type="PROSITE" id="PS50979"/>
    </source>
</evidence>
<keyword evidence="2" id="KW-0436">Ligase</keyword>
<evidence type="ECO:0000256" key="4">
    <source>
        <dbReference type="ARBA" id="ARBA00022840"/>
    </source>
</evidence>
<evidence type="ECO:0000259" key="7">
    <source>
        <dbReference type="PROSITE" id="PS50968"/>
    </source>
</evidence>
<feature type="domain" description="Biotin carboxylation" evidence="9">
    <location>
        <begin position="1"/>
        <end position="444"/>
    </location>
</feature>
<dbReference type="InterPro" id="IPR011764">
    <property type="entry name" value="Biotin_carboxylation_dom"/>
</dbReference>
<dbReference type="InterPro" id="IPR005479">
    <property type="entry name" value="CPAse_ATP-bd"/>
</dbReference>
<dbReference type="InterPro" id="IPR016185">
    <property type="entry name" value="PreATP-grasp_dom_sf"/>
</dbReference>
<sequence>MIQKLLVANRGEIAARVMRTAHALGIGTVAVYSDPDADAPFVALADEAVRLPGASPSETYLRSDLVIAAAQATGADAVHPGYGFLSENAGFARDCAAAGLTFVGPSPEAIASMGSKLEAKALMGAAGVPVLPGATVTDDTDLDAVAEKIGFPVLVKAAFGGGGRGMRIVRSSAELADAVDGARREAASAFGDGTVFLERFVEDPRHVEVQIVGDTHGEVVHLFERECSIQRRYQKIVEESPSPAVDDALRAELGAAAVAAGKAIGYTGAGTVEFVLDHDGQFFFLEVNTRLQVEHPVTELVTGLDLVALQLRVAEGHPLPAEVTGARIDGAAIEVRLYAEDVPAGYLPATGTLHRFAMPDLPGLRVDSGVTDGSVVSPHYDPMLAKVIAHGGTRAEAARTLARALAQAGIHGVTTNRDLLVGILRDDEFLAGGTDTGYLPRHPELVTPEPDDGEPVRAVAAALALQAEHRRDAKVLRGLPSGWRNVGGPPQSVSYTVGDRTLEVSYAFRREGLAAHVNGSGRLDDEIRSHGAAPHSVTLETSGVRRTYAIHRADGHTFVDGPDGSSAFTDVPRFADPNAVAHAGSLLAPMPGTVVRVLASTGDSVTAGAALVVLEAMKMEHTVAAPVDGVVGELHVSPGDQVETRQVLAVVEDPAEVTDARGATA</sequence>
<dbReference type="CDD" id="cd06850">
    <property type="entry name" value="biotinyl_domain"/>
    <property type="match status" value="1"/>
</dbReference>
<dbReference type="InterPro" id="IPR005481">
    <property type="entry name" value="BC-like_N"/>
</dbReference>
<dbReference type="InterPro" id="IPR011054">
    <property type="entry name" value="Rudment_hybrid_motif"/>
</dbReference>
<dbReference type="InterPro" id="IPR000089">
    <property type="entry name" value="Biotin_lipoyl"/>
</dbReference>
<keyword evidence="11" id="KW-1185">Reference proteome</keyword>
<dbReference type="SUPFAM" id="SSF51230">
    <property type="entry name" value="Single hybrid motif"/>
    <property type="match status" value="1"/>
</dbReference>
<dbReference type="SMART" id="SM00878">
    <property type="entry name" value="Biotin_carb_C"/>
    <property type="match status" value="1"/>
</dbReference>
<feature type="domain" description="Lipoyl-binding" evidence="7">
    <location>
        <begin position="571"/>
        <end position="652"/>
    </location>
</feature>
<dbReference type="Gene3D" id="3.30.470.20">
    <property type="entry name" value="ATP-grasp fold, B domain"/>
    <property type="match status" value="1"/>
</dbReference>
<evidence type="ECO:0000256" key="5">
    <source>
        <dbReference type="ARBA" id="ARBA00023267"/>
    </source>
</evidence>
<organism evidence="10 11">
    <name type="scientific">Actinomycetospora endophytica</name>
    <dbReference type="NCBI Taxonomy" id="2291215"/>
    <lineage>
        <taxon>Bacteria</taxon>
        <taxon>Bacillati</taxon>
        <taxon>Actinomycetota</taxon>
        <taxon>Actinomycetes</taxon>
        <taxon>Pseudonocardiales</taxon>
        <taxon>Pseudonocardiaceae</taxon>
        <taxon>Actinomycetospora</taxon>
    </lineage>
</organism>
<dbReference type="PROSITE" id="PS00867">
    <property type="entry name" value="CPSASE_2"/>
    <property type="match status" value="1"/>
</dbReference>
<evidence type="ECO:0000256" key="6">
    <source>
        <dbReference type="PROSITE-ProRule" id="PRU00409"/>
    </source>
</evidence>
<dbReference type="PANTHER" id="PTHR18866:SF126">
    <property type="entry name" value="BIOTIN CARBOXYLASE"/>
    <property type="match status" value="1"/>
</dbReference>
<dbReference type="InterPro" id="IPR050856">
    <property type="entry name" value="Biotin_carboxylase_complex"/>
</dbReference>
<reference evidence="10 11" key="1">
    <citation type="submission" date="2021-11" db="EMBL/GenBank/DDBJ databases">
        <title>Draft genome sequence of Actinomycetospora sp. SF1 isolated from the rhizosphere soil.</title>
        <authorList>
            <person name="Duangmal K."/>
            <person name="Chantavorakit T."/>
        </authorList>
    </citation>
    <scope>NUCLEOTIDE SEQUENCE [LARGE SCALE GENOMIC DNA]</scope>
    <source>
        <strain evidence="10 11">TBRC 5722</strain>
    </source>
</reference>